<dbReference type="AlphaFoldDB" id="A0A1N6EK36"/>
<keyword evidence="2" id="KW-1185">Reference proteome</keyword>
<dbReference type="Proteomes" id="UP000185221">
    <property type="component" value="Unassembled WGS sequence"/>
</dbReference>
<proteinExistence type="predicted"/>
<gene>
    <name evidence="1" type="ORF">SAMN05444394_2241</name>
</gene>
<reference evidence="2" key="1">
    <citation type="submission" date="2016-11" db="EMBL/GenBank/DDBJ databases">
        <authorList>
            <person name="Varghese N."/>
            <person name="Submissions S."/>
        </authorList>
    </citation>
    <scope>NUCLEOTIDE SEQUENCE [LARGE SCALE GENOMIC DNA]</scope>
    <source>
        <strain evidence="2">DSM 15292</strain>
    </source>
</reference>
<dbReference type="OrthoDB" id="934157at2"/>
<organism evidence="1 2">
    <name type="scientific">Algoriphagus halophilus</name>
    <dbReference type="NCBI Taxonomy" id="226505"/>
    <lineage>
        <taxon>Bacteria</taxon>
        <taxon>Pseudomonadati</taxon>
        <taxon>Bacteroidota</taxon>
        <taxon>Cytophagia</taxon>
        <taxon>Cytophagales</taxon>
        <taxon>Cyclobacteriaceae</taxon>
        <taxon>Algoriphagus</taxon>
    </lineage>
</organism>
<name>A0A1N6EK36_9BACT</name>
<accession>A0A1N6EK36</accession>
<sequence>MPKQEELTGLEIEFDSGIIPPPYSHVYRISLDWSKGELSCKLDLHYTDRDEISEAEIFDEGFTLQDDFSYEGPLNKTWIKAIQNKLAETKWSGKSLEEGGIILKLTESGVQGKVKIPADQDDWMVFGQDIIQAIYETTKKEAPLTIHYRQVTSDKIQDCSITIRFSDREVIFVEGDEERNINWEYTVQLMKLIFTPDYNYEIAKENPGNKRGAYIECGDGLWHELGKGVVNIDPSNDVVSKIKEIFSDLLEE</sequence>
<evidence type="ECO:0000313" key="1">
    <source>
        <dbReference type="EMBL" id="SIN83345.1"/>
    </source>
</evidence>
<dbReference type="EMBL" id="FSRC01000001">
    <property type="protein sequence ID" value="SIN83345.1"/>
    <property type="molecule type" value="Genomic_DNA"/>
</dbReference>
<dbReference type="RefSeq" id="WP_074224895.1">
    <property type="nucleotide sequence ID" value="NZ_FSRC01000001.1"/>
</dbReference>
<protein>
    <submittedName>
        <fullName evidence="1">Uncharacterized protein</fullName>
    </submittedName>
</protein>
<evidence type="ECO:0000313" key="2">
    <source>
        <dbReference type="Proteomes" id="UP000185221"/>
    </source>
</evidence>
<dbReference type="STRING" id="226505.SAMN05444394_2241"/>